<evidence type="ECO:0000256" key="8">
    <source>
        <dbReference type="ARBA" id="ARBA00023224"/>
    </source>
</evidence>
<feature type="transmembrane region" description="Helical" evidence="10">
    <location>
        <begin position="110"/>
        <end position="134"/>
    </location>
</feature>
<evidence type="ECO:0000256" key="1">
    <source>
        <dbReference type="ARBA" id="ARBA00004141"/>
    </source>
</evidence>
<dbReference type="PROSITE" id="PS00237">
    <property type="entry name" value="G_PROTEIN_RECEP_F1_1"/>
    <property type="match status" value="1"/>
</dbReference>
<feature type="transmembrane region" description="Helical" evidence="10">
    <location>
        <begin position="224"/>
        <end position="247"/>
    </location>
</feature>
<dbReference type="CDD" id="cd15203">
    <property type="entry name" value="7tmA_NPYR-like"/>
    <property type="match status" value="1"/>
</dbReference>
<dbReference type="SUPFAM" id="SSF81321">
    <property type="entry name" value="Family A G protein-coupled receptor-like"/>
    <property type="match status" value="1"/>
</dbReference>
<feature type="transmembrane region" description="Helical" evidence="10">
    <location>
        <begin position="146"/>
        <end position="168"/>
    </location>
</feature>
<dbReference type="GO" id="GO:0016020">
    <property type="term" value="C:membrane"/>
    <property type="evidence" value="ECO:0007669"/>
    <property type="project" value="UniProtKB-SubCell"/>
</dbReference>
<evidence type="ECO:0000256" key="9">
    <source>
        <dbReference type="RuleBase" id="RU000688"/>
    </source>
</evidence>
<keyword evidence="6 10" id="KW-0472">Membrane</keyword>
<gene>
    <name evidence="12" type="ORF">LSH36_1g03035</name>
</gene>
<keyword evidence="13" id="KW-1185">Reference proteome</keyword>
<evidence type="ECO:0000256" key="2">
    <source>
        <dbReference type="ARBA" id="ARBA00010663"/>
    </source>
</evidence>
<evidence type="ECO:0000256" key="7">
    <source>
        <dbReference type="ARBA" id="ARBA00023170"/>
    </source>
</evidence>
<comment type="similarity">
    <text evidence="2 9">Belongs to the G-protein coupled receptor 1 family.</text>
</comment>
<feature type="domain" description="G-protein coupled receptors family 1 profile" evidence="11">
    <location>
        <begin position="125"/>
        <end position="378"/>
    </location>
</feature>
<keyword evidence="5 9" id="KW-0297">G-protein coupled receptor</keyword>
<dbReference type="InterPro" id="IPR017452">
    <property type="entry name" value="GPCR_Rhodpsn_7TM"/>
</dbReference>
<dbReference type="AlphaFoldDB" id="A0AAD9NJJ5"/>
<dbReference type="PRINTS" id="PR01012">
    <property type="entry name" value="NRPEPTIDEYR"/>
</dbReference>
<keyword evidence="8 9" id="KW-0807">Transducer</keyword>
<comment type="subcellular location">
    <subcellularLocation>
        <location evidence="1">Membrane</location>
        <topology evidence="1">Multi-pass membrane protein</topology>
    </subcellularLocation>
</comment>
<protein>
    <recommendedName>
        <fullName evidence="11">G-protein coupled receptors family 1 profile domain-containing protein</fullName>
    </recommendedName>
</protein>
<proteinExistence type="inferred from homology"/>
<dbReference type="PANTHER" id="PTHR24235:SF29">
    <property type="entry name" value="GH23382P"/>
    <property type="match status" value="1"/>
</dbReference>
<evidence type="ECO:0000256" key="3">
    <source>
        <dbReference type="ARBA" id="ARBA00022692"/>
    </source>
</evidence>
<feature type="transmembrane region" description="Helical" evidence="10">
    <location>
        <begin position="319"/>
        <end position="337"/>
    </location>
</feature>
<dbReference type="PRINTS" id="PR00237">
    <property type="entry name" value="GPCRRHODOPSN"/>
</dbReference>
<accession>A0AAD9NJJ5</accession>
<dbReference type="InterPro" id="IPR000276">
    <property type="entry name" value="GPCR_Rhodpsn"/>
</dbReference>
<dbReference type="EMBL" id="JAODUP010000001">
    <property type="protein sequence ID" value="KAK2170651.1"/>
    <property type="molecule type" value="Genomic_DNA"/>
</dbReference>
<evidence type="ECO:0000256" key="10">
    <source>
        <dbReference type="SAM" id="Phobius"/>
    </source>
</evidence>
<dbReference type="SMART" id="SM01381">
    <property type="entry name" value="7TM_GPCR_Srsx"/>
    <property type="match status" value="1"/>
</dbReference>
<evidence type="ECO:0000256" key="5">
    <source>
        <dbReference type="ARBA" id="ARBA00023040"/>
    </source>
</evidence>
<reference evidence="12" key="1">
    <citation type="journal article" date="2023" name="Mol. Biol. Evol.">
        <title>Third-Generation Sequencing Reveals the Adaptive Role of the Epigenome in Three Deep-Sea Polychaetes.</title>
        <authorList>
            <person name="Perez M."/>
            <person name="Aroh O."/>
            <person name="Sun Y."/>
            <person name="Lan Y."/>
            <person name="Juniper S.K."/>
            <person name="Young C.R."/>
            <person name="Angers B."/>
            <person name="Qian P.Y."/>
        </authorList>
    </citation>
    <scope>NUCLEOTIDE SEQUENCE</scope>
    <source>
        <strain evidence="12">P08H-3</strain>
    </source>
</reference>
<sequence length="480" mass="54552">MELASGGRYGEVADYSNDTAGRLLAGDETTGLLDDWHRVVGRRYPQGSLALLAGQNQARDDDDDGGPGSDQQRQFLQELIEQLHREVMNNWTERYEEQLDVLKRPVWRGLIVALYISIIVVGLVGNGIVVFVVAKNRHMHNITNIFIANLALSDIGLCAFSLPVQLYYQVTDSWVFGESMCQVIFAAFAVPMYVSTLTILLIAFDRYWLIVYPLRSRITIRTAFLMLAVSAVLSLVIAVPVIMYSTIKHIREPDIGLYRTFCYERWPSQSARLAYTVLTFLFQFCLPISMTAALYYRIYCRLRHRPAHRVRIAERKQKTNKILVAIVTLFVVCWLPWNVFSLLSELDRDAVKGPHFKFVDLLLKAFAMGSACVNPFLYCWLNENFRKELDIMAIKMHIYESSALQHRAVPTYRVEAPDDNGLTGASPCTNLIADRMSTTHVTIERSSASFAPDNCCRELQNGQHLFVGNEAKSNERATRI</sequence>
<evidence type="ECO:0000256" key="6">
    <source>
        <dbReference type="ARBA" id="ARBA00023136"/>
    </source>
</evidence>
<organism evidence="12 13">
    <name type="scientific">Paralvinella palmiformis</name>
    <dbReference type="NCBI Taxonomy" id="53620"/>
    <lineage>
        <taxon>Eukaryota</taxon>
        <taxon>Metazoa</taxon>
        <taxon>Spiralia</taxon>
        <taxon>Lophotrochozoa</taxon>
        <taxon>Annelida</taxon>
        <taxon>Polychaeta</taxon>
        <taxon>Sedentaria</taxon>
        <taxon>Canalipalpata</taxon>
        <taxon>Terebellida</taxon>
        <taxon>Terebelliformia</taxon>
        <taxon>Alvinellidae</taxon>
        <taxon>Paralvinella</taxon>
    </lineage>
</organism>
<dbReference type="InterPro" id="IPR000611">
    <property type="entry name" value="NPY_rcpt"/>
</dbReference>
<dbReference type="Proteomes" id="UP001208570">
    <property type="component" value="Unassembled WGS sequence"/>
</dbReference>
<comment type="caution">
    <text evidence="12">The sequence shown here is derived from an EMBL/GenBank/DDBJ whole genome shotgun (WGS) entry which is preliminary data.</text>
</comment>
<feature type="transmembrane region" description="Helical" evidence="10">
    <location>
        <begin position="273"/>
        <end position="298"/>
    </location>
</feature>
<keyword evidence="4 10" id="KW-1133">Transmembrane helix</keyword>
<evidence type="ECO:0000256" key="4">
    <source>
        <dbReference type="ARBA" id="ARBA00022989"/>
    </source>
</evidence>
<evidence type="ECO:0000313" key="12">
    <source>
        <dbReference type="EMBL" id="KAK2170651.1"/>
    </source>
</evidence>
<evidence type="ECO:0000313" key="13">
    <source>
        <dbReference type="Proteomes" id="UP001208570"/>
    </source>
</evidence>
<name>A0AAD9NJJ5_9ANNE</name>
<feature type="transmembrane region" description="Helical" evidence="10">
    <location>
        <begin position="183"/>
        <end position="204"/>
    </location>
</feature>
<dbReference type="PROSITE" id="PS50262">
    <property type="entry name" value="G_PROTEIN_RECEP_F1_2"/>
    <property type="match status" value="1"/>
</dbReference>
<keyword evidence="7 9" id="KW-0675">Receptor</keyword>
<dbReference type="Pfam" id="PF00001">
    <property type="entry name" value="7tm_1"/>
    <property type="match status" value="1"/>
</dbReference>
<feature type="transmembrane region" description="Helical" evidence="10">
    <location>
        <begin position="361"/>
        <end position="381"/>
    </location>
</feature>
<keyword evidence="3 9" id="KW-0812">Transmembrane</keyword>
<dbReference type="PANTHER" id="PTHR24235">
    <property type="entry name" value="NEUROPEPTIDE Y RECEPTOR"/>
    <property type="match status" value="1"/>
</dbReference>
<dbReference type="Gene3D" id="1.20.1070.10">
    <property type="entry name" value="Rhodopsin 7-helix transmembrane proteins"/>
    <property type="match status" value="1"/>
</dbReference>
<dbReference type="GO" id="GO:0004983">
    <property type="term" value="F:neuropeptide Y receptor activity"/>
    <property type="evidence" value="ECO:0007669"/>
    <property type="project" value="InterPro"/>
</dbReference>
<evidence type="ECO:0000259" key="11">
    <source>
        <dbReference type="PROSITE" id="PS50262"/>
    </source>
</evidence>